<dbReference type="PANTHER" id="PTHR11609">
    <property type="entry name" value="PURINE BIOSYNTHESIS PROTEIN 6/7, PUR6/7"/>
    <property type="match status" value="1"/>
</dbReference>
<feature type="binding site" evidence="4">
    <location>
        <position position="152"/>
    </location>
    <ligand>
        <name>ATP</name>
        <dbReference type="ChEBI" id="CHEBI:30616"/>
    </ligand>
</feature>
<dbReference type="HOGENOM" id="CLU_011534_0_2_9"/>
<dbReference type="RefSeq" id="WP_038601718.1">
    <property type="nucleotide sequence ID" value="NZ_CP007452.1"/>
</dbReference>
<dbReference type="GO" id="GO:0004638">
    <property type="term" value="F:phosphoribosylaminoimidazole carboxylase activity"/>
    <property type="evidence" value="ECO:0007669"/>
    <property type="project" value="InterPro"/>
</dbReference>
<dbReference type="UniPathway" id="UPA00074">
    <property type="reaction ID" value="UER00942"/>
</dbReference>
<accession>W8T5G2</accession>
<dbReference type="STRING" id="1286171.EAL2_c07950"/>
<dbReference type="GO" id="GO:0034028">
    <property type="term" value="F:5-(carboxyamino)imidazole ribonucleotide synthase activity"/>
    <property type="evidence" value="ECO:0007669"/>
    <property type="project" value="UniProtKB-UniRule"/>
</dbReference>
<dbReference type="AlphaFoldDB" id="W8T5G2"/>
<dbReference type="InterPro" id="IPR011761">
    <property type="entry name" value="ATP-grasp"/>
</dbReference>
<dbReference type="GO" id="GO:0006189">
    <property type="term" value="P:'de novo' IMP biosynthetic process"/>
    <property type="evidence" value="ECO:0007669"/>
    <property type="project" value="UniProtKB-UniRule"/>
</dbReference>
<evidence type="ECO:0000259" key="6">
    <source>
        <dbReference type="PROSITE" id="PS50975"/>
    </source>
</evidence>
<keyword evidence="1 4" id="KW-0547">Nucleotide-binding</keyword>
<dbReference type="OrthoDB" id="9804625at2"/>
<comment type="subunit">
    <text evidence="4 5">Homodimer.</text>
</comment>
<comment type="catalytic activity">
    <reaction evidence="4 5">
        <text>5-amino-1-(5-phospho-beta-D-ribosyl)imidazole + hydrogencarbonate + ATP = 5-carboxyamino-1-(5-phospho-D-ribosyl)imidazole + ADP + phosphate + 2 H(+)</text>
        <dbReference type="Rhea" id="RHEA:19317"/>
        <dbReference type="ChEBI" id="CHEBI:15378"/>
        <dbReference type="ChEBI" id="CHEBI:17544"/>
        <dbReference type="ChEBI" id="CHEBI:30616"/>
        <dbReference type="ChEBI" id="CHEBI:43474"/>
        <dbReference type="ChEBI" id="CHEBI:58730"/>
        <dbReference type="ChEBI" id="CHEBI:137981"/>
        <dbReference type="ChEBI" id="CHEBI:456216"/>
        <dbReference type="EC" id="6.3.4.18"/>
    </reaction>
</comment>
<evidence type="ECO:0000256" key="1">
    <source>
        <dbReference type="ARBA" id="ARBA00022741"/>
    </source>
</evidence>
<dbReference type="SUPFAM" id="SSF56059">
    <property type="entry name" value="Glutathione synthetase ATP-binding domain-like"/>
    <property type="match status" value="1"/>
</dbReference>
<dbReference type="InterPro" id="IPR003135">
    <property type="entry name" value="ATP-grasp_carboxylate-amine"/>
</dbReference>
<dbReference type="Pfam" id="PF02222">
    <property type="entry name" value="ATP-grasp"/>
    <property type="match status" value="1"/>
</dbReference>
<evidence type="ECO:0000313" key="7">
    <source>
        <dbReference type="EMBL" id="AHM56095.1"/>
    </source>
</evidence>
<dbReference type="KEGG" id="eac:EAL2_c07950"/>
<dbReference type="HAMAP" id="MF_01928">
    <property type="entry name" value="PurK"/>
    <property type="match status" value="1"/>
</dbReference>
<feature type="binding site" evidence="4">
    <location>
        <position position="195"/>
    </location>
    <ligand>
        <name>ATP</name>
        <dbReference type="ChEBI" id="CHEBI:30616"/>
    </ligand>
</feature>
<proteinExistence type="inferred from homology"/>
<dbReference type="NCBIfam" id="NF004675">
    <property type="entry name" value="PRK06019.1-1"/>
    <property type="match status" value="1"/>
</dbReference>
<dbReference type="Gene3D" id="3.30.470.20">
    <property type="entry name" value="ATP-grasp fold, B domain"/>
    <property type="match status" value="1"/>
</dbReference>
<protein>
    <recommendedName>
        <fullName evidence="4 5">N5-carboxyaminoimidazole ribonucleotide synthase</fullName>
        <shortName evidence="4 5">N5-CAIR synthase</shortName>
        <ecNumber evidence="4 5">6.3.4.18</ecNumber>
    </recommendedName>
    <alternativeName>
        <fullName evidence="4 5">5-(carboxyamino)imidazole ribonucleotide synthetase</fullName>
    </alternativeName>
</protein>
<evidence type="ECO:0000256" key="4">
    <source>
        <dbReference type="HAMAP-Rule" id="MF_01928"/>
    </source>
</evidence>
<dbReference type="InterPro" id="IPR011054">
    <property type="entry name" value="Rudment_hybrid_motif"/>
</dbReference>
<dbReference type="Pfam" id="PF17769">
    <property type="entry name" value="PurK_C"/>
    <property type="match status" value="1"/>
</dbReference>
<feature type="domain" description="ATP-grasp" evidence="6">
    <location>
        <begin position="116"/>
        <end position="301"/>
    </location>
</feature>
<dbReference type="NCBIfam" id="NF004679">
    <property type="entry name" value="PRK06019.1-5"/>
    <property type="match status" value="1"/>
</dbReference>
<feature type="binding site" evidence="4">
    <location>
        <position position="112"/>
    </location>
    <ligand>
        <name>ATP</name>
        <dbReference type="ChEBI" id="CHEBI:30616"/>
    </ligand>
</feature>
<dbReference type="Gene3D" id="3.40.50.20">
    <property type="match status" value="1"/>
</dbReference>
<comment type="similarity">
    <text evidence="4 5">Belongs to the PurK/PurT family.</text>
</comment>
<dbReference type="InterPro" id="IPR005875">
    <property type="entry name" value="PurK"/>
</dbReference>
<dbReference type="EC" id="6.3.4.18" evidence="4 5"/>
<evidence type="ECO:0000256" key="5">
    <source>
        <dbReference type="RuleBase" id="RU361200"/>
    </source>
</evidence>
<dbReference type="PANTHER" id="PTHR11609:SF5">
    <property type="entry name" value="PHOSPHORIBOSYLAMINOIMIDAZOLE CARBOXYLASE"/>
    <property type="match status" value="1"/>
</dbReference>
<comment type="caution">
    <text evidence="4">Lacks conserved residue(s) required for the propagation of feature annotation.</text>
</comment>
<dbReference type="InterPro" id="IPR040686">
    <property type="entry name" value="PurK_C"/>
</dbReference>
<comment type="function">
    <text evidence="4">Catalyzes the ATP-dependent conversion of 5-aminoimidazole ribonucleotide (AIR) and HCO(3)(-) to N5-carboxyaminoimidazole ribonucleotide (N5-CAIR).</text>
</comment>
<comment type="pathway">
    <text evidence="4 5">Purine metabolism; IMP biosynthesis via de novo pathway; 5-amino-1-(5-phospho-D-ribosyl)imidazole-4-carboxylate from 5-amino-1-(5-phospho-D-ribosyl)imidazole (N5-CAIR route): step 1/2.</text>
</comment>
<name>W8T5G2_PEPAC</name>
<gene>
    <name evidence="4 5 7" type="primary">purK</name>
    <name evidence="7" type="ORF">EAL2_c07950</name>
</gene>
<dbReference type="GO" id="GO:0005524">
    <property type="term" value="F:ATP binding"/>
    <property type="evidence" value="ECO:0007669"/>
    <property type="project" value="UniProtKB-UniRule"/>
</dbReference>
<dbReference type="Pfam" id="PF22660">
    <property type="entry name" value="RS_preATP-grasp-like"/>
    <property type="match status" value="1"/>
</dbReference>
<dbReference type="Gene3D" id="3.30.1490.20">
    <property type="entry name" value="ATP-grasp fold, A domain"/>
    <property type="match status" value="1"/>
</dbReference>
<dbReference type="PATRIC" id="fig|1286171.3.peg.740"/>
<dbReference type="InterPro" id="IPR013815">
    <property type="entry name" value="ATP_grasp_subdomain_1"/>
</dbReference>
<dbReference type="SUPFAM" id="SSF52440">
    <property type="entry name" value="PreATP-grasp domain"/>
    <property type="match status" value="1"/>
</dbReference>
<evidence type="ECO:0000313" key="8">
    <source>
        <dbReference type="Proteomes" id="UP000019591"/>
    </source>
</evidence>
<dbReference type="GO" id="GO:0046872">
    <property type="term" value="F:metal ion binding"/>
    <property type="evidence" value="ECO:0007669"/>
    <property type="project" value="InterPro"/>
</dbReference>
<feature type="binding site" evidence="4">
    <location>
        <begin position="271"/>
        <end position="272"/>
    </location>
    <ligand>
        <name>ATP</name>
        <dbReference type="ChEBI" id="CHEBI:30616"/>
    </ligand>
</feature>
<keyword evidence="4 5" id="KW-0436">Ligase</keyword>
<reference evidence="7 8" key="1">
    <citation type="journal article" date="2014" name="Genome Announc.">
        <title>Complete Genome Sequence of Amino Acid-Utilizing Eubacterium acidaminophilum al-2 (DSM 3953).</title>
        <authorList>
            <person name="Poehlein A."/>
            <person name="Andreesen J.R."/>
            <person name="Daniel R."/>
        </authorList>
    </citation>
    <scope>NUCLEOTIDE SEQUENCE [LARGE SCALE GENOMIC DNA]</scope>
    <source>
        <strain evidence="7 8">DSM 3953</strain>
    </source>
</reference>
<dbReference type="PROSITE" id="PS50975">
    <property type="entry name" value="ATP_GRASP"/>
    <property type="match status" value="1"/>
</dbReference>
<dbReference type="NCBIfam" id="TIGR01161">
    <property type="entry name" value="purK"/>
    <property type="match status" value="1"/>
</dbReference>
<sequence length="390" mass="42823">MKNKDISRLFPPGTIGIIGGGQLGRMLCQEAKQMGYRVVVLDPSPNSPAGQVADEQIVADFADITSLRELAAKTDVVTFEFEHLDANALRLIETEGCTVVPSSSTLMKINNKYMQKSMLKKEGIKVPAFRRIRSLEELERALIDYGGKMVLKLCKGGYDGKGNIVISESDDLKSIYDEVSGFELMAEEFVDYVKEVSIIVARNNEGSALYPVAENIHKDSILIKSVVPAEISPEAENRIKDMAERVAEVIDDIGIFCIELFLTADSQVLVNEIAPRPHNSGHYTIEGCVASQFEQLIRIMTGMPLGSARLKARSAMYNILGSSDVEGDYSIEGVEEVLGMEDCHLHLYGKPKSGYLKKIGHITALDDSMESALSKAQKAIESIKITGRNL</sequence>
<comment type="function">
    <text evidence="5">Catalyzes the ATP-dependent conversion of 5-aminoimidazole ribonucleotide (AIR) and HCO(3)- to N5-carboxyaminoimidazole ribonucleotide (N5-CAIR).</text>
</comment>
<evidence type="ECO:0000256" key="2">
    <source>
        <dbReference type="ARBA" id="ARBA00022755"/>
    </source>
</evidence>
<feature type="binding site" evidence="4">
    <location>
        <position position="217"/>
    </location>
    <ligand>
        <name>ATP</name>
        <dbReference type="ChEBI" id="CHEBI:30616"/>
    </ligand>
</feature>
<dbReference type="Proteomes" id="UP000019591">
    <property type="component" value="Chromosome"/>
</dbReference>
<dbReference type="eggNOG" id="COG0026">
    <property type="taxonomic scope" value="Bacteria"/>
</dbReference>
<dbReference type="InterPro" id="IPR054350">
    <property type="entry name" value="PurT/PurK_preATP-grasp"/>
</dbReference>
<evidence type="ECO:0000256" key="3">
    <source>
        <dbReference type="ARBA" id="ARBA00022840"/>
    </source>
</evidence>
<keyword evidence="3 4" id="KW-0067">ATP-binding</keyword>
<dbReference type="GO" id="GO:0005829">
    <property type="term" value="C:cytosol"/>
    <property type="evidence" value="ECO:0007669"/>
    <property type="project" value="TreeGrafter"/>
</dbReference>
<keyword evidence="8" id="KW-1185">Reference proteome</keyword>
<dbReference type="InterPro" id="IPR016185">
    <property type="entry name" value="PreATP-grasp_dom_sf"/>
</dbReference>
<organism evidence="7 8">
    <name type="scientific">Peptoclostridium acidaminophilum DSM 3953</name>
    <dbReference type="NCBI Taxonomy" id="1286171"/>
    <lineage>
        <taxon>Bacteria</taxon>
        <taxon>Bacillati</taxon>
        <taxon>Bacillota</taxon>
        <taxon>Clostridia</taxon>
        <taxon>Peptostreptococcales</taxon>
        <taxon>Peptoclostridiaceae</taxon>
        <taxon>Peptoclostridium</taxon>
    </lineage>
</organism>
<dbReference type="EMBL" id="CP007452">
    <property type="protein sequence ID" value="AHM56095.1"/>
    <property type="molecule type" value="Genomic_DNA"/>
</dbReference>
<keyword evidence="2 4" id="KW-0658">Purine biosynthesis</keyword>
<feature type="binding site" evidence="4">
    <location>
        <begin position="187"/>
        <end position="190"/>
    </location>
    <ligand>
        <name>ATP</name>
        <dbReference type="ChEBI" id="CHEBI:30616"/>
    </ligand>
</feature>
<dbReference type="SUPFAM" id="SSF51246">
    <property type="entry name" value="Rudiment single hybrid motif"/>
    <property type="match status" value="1"/>
</dbReference>